<keyword evidence="2" id="KW-0201">Cytochrome c-type biogenesis</keyword>
<dbReference type="Gene3D" id="3.40.30.10">
    <property type="entry name" value="Glutaredoxin"/>
    <property type="match status" value="1"/>
</dbReference>
<dbReference type="STRING" id="1849968.A8C32_02950"/>
<dbReference type="Pfam" id="PF08534">
    <property type="entry name" value="Redoxin"/>
    <property type="match status" value="1"/>
</dbReference>
<evidence type="ECO:0000313" key="7">
    <source>
        <dbReference type="Proteomes" id="UP000095713"/>
    </source>
</evidence>
<dbReference type="CDD" id="cd02966">
    <property type="entry name" value="TlpA_like_family"/>
    <property type="match status" value="1"/>
</dbReference>
<proteinExistence type="predicted"/>
<comment type="caution">
    <text evidence="6">The sequence shown here is derived from an EMBL/GenBank/DDBJ whole genome shotgun (WGS) entry which is preliminary data.</text>
</comment>
<dbReference type="Proteomes" id="UP000095713">
    <property type="component" value="Unassembled WGS sequence"/>
</dbReference>
<dbReference type="GO" id="GO:0030313">
    <property type="term" value="C:cell envelope"/>
    <property type="evidence" value="ECO:0007669"/>
    <property type="project" value="UniProtKB-SubCell"/>
</dbReference>
<dbReference type="SUPFAM" id="SSF52833">
    <property type="entry name" value="Thioredoxin-like"/>
    <property type="match status" value="1"/>
</dbReference>
<dbReference type="AlphaFoldDB" id="A0A1E5TAL3"/>
<accession>A0A1E5TAL3</accession>
<name>A0A1E5TAL3_9FLAO</name>
<keyword evidence="4" id="KW-0676">Redox-active center</keyword>
<gene>
    <name evidence="6" type="ORF">A8C32_02950</name>
</gene>
<dbReference type="PANTHER" id="PTHR42852:SF6">
    <property type="entry name" value="THIOL:DISULFIDE INTERCHANGE PROTEIN DSBE"/>
    <property type="match status" value="1"/>
</dbReference>
<protein>
    <recommendedName>
        <fullName evidence="5">Thioredoxin domain-containing protein</fullName>
    </recommendedName>
</protein>
<evidence type="ECO:0000313" key="6">
    <source>
        <dbReference type="EMBL" id="OEK08422.1"/>
    </source>
</evidence>
<feature type="domain" description="Thioredoxin" evidence="5">
    <location>
        <begin position="313"/>
        <end position="457"/>
    </location>
</feature>
<evidence type="ECO:0000259" key="5">
    <source>
        <dbReference type="PROSITE" id="PS51352"/>
    </source>
</evidence>
<evidence type="ECO:0000256" key="1">
    <source>
        <dbReference type="ARBA" id="ARBA00004196"/>
    </source>
</evidence>
<evidence type="ECO:0000256" key="4">
    <source>
        <dbReference type="ARBA" id="ARBA00023284"/>
    </source>
</evidence>
<keyword evidence="7" id="KW-1185">Reference proteome</keyword>
<evidence type="ECO:0000256" key="3">
    <source>
        <dbReference type="ARBA" id="ARBA00023157"/>
    </source>
</evidence>
<sequence length="457" mass="52703">MKKILFLTLGLSLVACKDEAKPNYAIISGVLTNKTTDAISINSSDRTFKKNLKISNEGAFIDTLSIDIKDYILYDGKNPVFLHLEAGYNLSINYDIKDFENSLTITGNGSEINNYFIEKRKLEKEALTNYQSLYILNEVDFKAKFADIKKAQVKLLNSFKGIASDLKGKEERNINYFYLNRLFEYENAYKHYTKKTDFKVSEGFLEELKELDYSNVEDYQFSNNYKRLVSSHYSIQAKELAEKEGLLNDIAYLKTVSKVSNKNIKNSLLFDFANNTMNYSKDIETFYKTFISNSTDEKNNITITKIYDKLTALSKGKPSPKFINYENHKGGLTSLEDLKGKYIYIDVWATWCGPCKQQIPFLKEVEQKYHNKNIEFVSVSIDKKENYNKWKTMVDDEKLGGMQLLADNDWNSSFIKDYQIKGIPRFILIDTEGNIVEANAPRPSDPKLIELFTSLNI</sequence>
<dbReference type="InterPro" id="IPR036249">
    <property type="entry name" value="Thioredoxin-like_sf"/>
</dbReference>
<dbReference type="GO" id="GO:0017004">
    <property type="term" value="P:cytochrome complex assembly"/>
    <property type="evidence" value="ECO:0007669"/>
    <property type="project" value="UniProtKB-KW"/>
</dbReference>
<dbReference type="PROSITE" id="PS51257">
    <property type="entry name" value="PROKAR_LIPOPROTEIN"/>
    <property type="match status" value="1"/>
</dbReference>
<reference evidence="6 7" key="1">
    <citation type="submission" date="2016-05" db="EMBL/GenBank/DDBJ databases">
        <title>Draft Genome Sequence of Algibacter sp. Strain SK-16 Isolated from the Surface Water of Aburatsubo Inlet.</title>
        <authorList>
            <person name="Wong S.-K."/>
            <person name="Yoshizawa S."/>
            <person name="Nakajima Y."/>
            <person name="Ogura Y."/>
            <person name="Tetsuya H."/>
            <person name="Hamasaki K."/>
        </authorList>
    </citation>
    <scope>NUCLEOTIDE SEQUENCE [LARGE SCALE GENOMIC DNA]</scope>
    <source>
        <strain evidence="6 7">SK-16</strain>
    </source>
</reference>
<evidence type="ECO:0000256" key="2">
    <source>
        <dbReference type="ARBA" id="ARBA00022748"/>
    </source>
</evidence>
<dbReference type="InterPro" id="IPR013740">
    <property type="entry name" value="Redoxin"/>
</dbReference>
<dbReference type="RefSeq" id="WP_069829930.1">
    <property type="nucleotide sequence ID" value="NZ_MDJD01000034.1"/>
</dbReference>
<comment type="subcellular location">
    <subcellularLocation>
        <location evidence="1">Cell envelope</location>
    </subcellularLocation>
</comment>
<dbReference type="PANTHER" id="PTHR42852">
    <property type="entry name" value="THIOL:DISULFIDE INTERCHANGE PROTEIN DSBE"/>
    <property type="match status" value="1"/>
</dbReference>
<dbReference type="GO" id="GO:0016491">
    <property type="term" value="F:oxidoreductase activity"/>
    <property type="evidence" value="ECO:0007669"/>
    <property type="project" value="InterPro"/>
</dbReference>
<dbReference type="OrthoDB" id="743079at2"/>
<dbReference type="PROSITE" id="PS51352">
    <property type="entry name" value="THIOREDOXIN_2"/>
    <property type="match status" value="1"/>
</dbReference>
<keyword evidence="3" id="KW-1015">Disulfide bond</keyword>
<dbReference type="InterPro" id="IPR050553">
    <property type="entry name" value="Thioredoxin_ResA/DsbE_sf"/>
</dbReference>
<dbReference type="InterPro" id="IPR013766">
    <property type="entry name" value="Thioredoxin_domain"/>
</dbReference>
<organism evidence="6 7">
    <name type="scientific">Flavivirga aquatica</name>
    <dbReference type="NCBI Taxonomy" id="1849968"/>
    <lineage>
        <taxon>Bacteria</taxon>
        <taxon>Pseudomonadati</taxon>
        <taxon>Bacteroidota</taxon>
        <taxon>Flavobacteriia</taxon>
        <taxon>Flavobacteriales</taxon>
        <taxon>Flavobacteriaceae</taxon>
        <taxon>Flavivirga</taxon>
    </lineage>
</organism>
<dbReference type="EMBL" id="MDJD01000034">
    <property type="protein sequence ID" value="OEK08422.1"/>
    <property type="molecule type" value="Genomic_DNA"/>
</dbReference>